<feature type="coiled-coil region" evidence="1">
    <location>
        <begin position="135"/>
        <end position="200"/>
    </location>
</feature>
<reference evidence="2" key="1">
    <citation type="submission" date="2021-01" db="EMBL/GenBank/DDBJ databases">
        <authorList>
            <consortium name="Genoscope - CEA"/>
            <person name="William W."/>
        </authorList>
    </citation>
    <scope>NUCLEOTIDE SEQUENCE</scope>
</reference>
<comment type="caution">
    <text evidence="2">The sequence shown here is derived from an EMBL/GenBank/DDBJ whole genome shotgun (WGS) entry which is preliminary data.</text>
</comment>
<keyword evidence="1" id="KW-0175">Coiled coil</keyword>
<feature type="coiled-coil region" evidence="1">
    <location>
        <begin position="46"/>
        <end position="111"/>
    </location>
</feature>
<dbReference type="EMBL" id="CAJJDM010000079">
    <property type="protein sequence ID" value="CAD8086481.1"/>
    <property type="molecule type" value="Genomic_DNA"/>
</dbReference>
<keyword evidence="3" id="KW-1185">Reference proteome</keyword>
<accession>A0A8S1N8W1</accession>
<evidence type="ECO:0000313" key="2">
    <source>
        <dbReference type="EMBL" id="CAD8086481.1"/>
    </source>
</evidence>
<protein>
    <submittedName>
        <fullName evidence="2">Uncharacterized protein</fullName>
    </submittedName>
</protein>
<dbReference type="AlphaFoldDB" id="A0A8S1N8W1"/>
<gene>
    <name evidence="2" type="ORF">PPRIM_AZ9-3.1.T0760232</name>
</gene>
<evidence type="ECO:0000256" key="1">
    <source>
        <dbReference type="SAM" id="Coils"/>
    </source>
</evidence>
<dbReference type="OMA" id="QVHDITI"/>
<organism evidence="2 3">
    <name type="scientific">Paramecium primaurelia</name>
    <dbReference type="NCBI Taxonomy" id="5886"/>
    <lineage>
        <taxon>Eukaryota</taxon>
        <taxon>Sar</taxon>
        <taxon>Alveolata</taxon>
        <taxon>Ciliophora</taxon>
        <taxon>Intramacronucleata</taxon>
        <taxon>Oligohymenophorea</taxon>
        <taxon>Peniculida</taxon>
        <taxon>Parameciidae</taxon>
        <taxon>Paramecium</taxon>
    </lineage>
</organism>
<proteinExistence type="predicted"/>
<evidence type="ECO:0000313" key="3">
    <source>
        <dbReference type="Proteomes" id="UP000688137"/>
    </source>
</evidence>
<sequence>MFKHKSASFHDASIDTQLKFKPPKPELISNSTKRNSEVLSHPPELLAKLYQTNRLLEQNIIKLNETQQKLAQKEEEILDLKQKLRCSTKDLNEKNEKIAQLTEQLKGYKTDIRKNTSDRGNQELQQKLHHVSQHNEALFQDYQQVLLQNQNYQQQIIELQDQLNSISYRLRESEQAIQLIKETETKVNYLELDVDRLEEKQKKSLPGLMKQNQQLKVQYETNIQLLNCGVDYIATQFQKSITTLTKQLQMVQKFSKRNVVLSETQLNFYGLNTLAQQTNSKRVQQILQKMNISETLQSWLEGIVTFLMINCQEIFQKEVDKKLDKLSRQIQQVHDITIQLATSYDFMKFSKNKCNNMSAYSQKSNSYCSRLQDKENEEYNQNIKLKDFLDLALIKLGEHLAQIQQLNIEFQVSNFQNQSSRELQQGLKEQLHMHENLTNYIKKELISIKKEITTHSQRGQVKKYSYMPKII</sequence>
<name>A0A8S1N8W1_PARPR</name>
<dbReference type="Proteomes" id="UP000688137">
    <property type="component" value="Unassembled WGS sequence"/>
</dbReference>